<gene>
    <name evidence="1" type="ORF">RHSP_82261</name>
</gene>
<proteinExistence type="predicted"/>
<reference evidence="1 2" key="1">
    <citation type="journal article" date="2012" name="BMC Genomics">
        <title>Genomic basis of broad host range and environmental adaptability of Rhizobium tropici CIAT 899 and Rhizobium sp. PRF 81 which are used in inoculants for common bean (Phaseolus vulgaris L.).</title>
        <authorList>
            <person name="Ormeno-Orrillo E."/>
            <person name="Menna P."/>
            <person name="Almeida L.G."/>
            <person name="Ollero F.J."/>
            <person name="Nicolas M.F."/>
            <person name="Pains Rodrigues E."/>
            <person name="Shigueyoshi Nakatani A."/>
            <person name="Silva Batista J.S."/>
            <person name="Oliveira Chueire L.M."/>
            <person name="Souza R.C."/>
            <person name="Ribeiro Vasconcelos A.T."/>
            <person name="Megias M."/>
            <person name="Hungria M."/>
            <person name="Martinez-Romero E."/>
        </authorList>
    </citation>
    <scope>NUCLEOTIDE SEQUENCE [LARGE SCALE GENOMIC DNA]</scope>
    <source>
        <strain evidence="1 2">PRF 81</strain>
        <plasmid evidence="1">pPRF81a</plasmid>
    </source>
</reference>
<sequence length="254" mass="27442">MPNSRSAHRRLGKWNGASCRSLLQRSPSNACADGMEMTAGSRKLDVRKKWWSVTLDEDLVECRATVPKEGHDRIKVLAGLLGEKLPILVGKLVISALTMYERGVEEVPEIEATPQAAMAHAASRSSAGNSIDDLCRAILGSRFPDDNGAARMRQCAMVTAIAVEAAAGHMPSVSTIAKLTGNHQSQIMLLAQVLEDRNVLLRIHTPNVKKGRAAKMLQIRVDAVAEMDKIHVKATGRSIFDGAKTTAVADEISK</sequence>
<evidence type="ECO:0000313" key="2">
    <source>
        <dbReference type="Proteomes" id="UP000012429"/>
    </source>
</evidence>
<dbReference type="EMBL" id="AQHN01000095">
    <property type="protein sequence ID" value="ENN83831.1"/>
    <property type="molecule type" value="Genomic_DNA"/>
</dbReference>
<accession>N6USP1</accession>
<dbReference type="PATRIC" id="fig|363754.4.peg.6746"/>
<keyword evidence="2" id="KW-1185">Reference proteome</keyword>
<dbReference type="Proteomes" id="UP000012429">
    <property type="component" value="Unassembled WGS sequence"/>
</dbReference>
<protein>
    <submittedName>
        <fullName evidence="1">Uncharacterized protein</fullName>
    </submittedName>
</protein>
<organism evidence="1 2">
    <name type="scientific">Rhizobium freirei PRF 81</name>
    <dbReference type="NCBI Taxonomy" id="363754"/>
    <lineage>
        <taxon>Bacteria</taxon>
        <taxon>Pseudomonadati</taxon>
        <taxon>Pseudomonadota</taxon>
        <taxon>Alphaproteobacteria</taxon>
        <taxon>Hyphomicrobiales</taxon>
        <taxon>Rhizobiaceae</taxon>
        <taxon>Rhizobium/Agrobacterium group</taxon>
        <taxon>Rhizobium</taxon>
    </lineage>
</organism>
<geneLocation type="plasmid" evidence="1">
    <name>pPRF81a</name>
</geneLocation>
<keyword evidence="1" id="KW-0614">Plasmid</keyword>
<comment type="caution">
    <text evidence="1">The sequence shown here is derived from an EMBL/GenBank/DDBJ whole genome shotgun (WGS) entry which is preliminary data.</text>
</comment>
<evidence type="ECO:0000313" key="1">
    <source>
        <dbReference type="EMBL" id="ENN83831.1"/>
    </source>
</evidence>
<dbReference type="AlphaFoldDB" id="N6USP1"/>
<name>N6USP1_9HYPH</name>